<dbReference type="AlphaFoldDB" id="A0A4R6XUP8"/>
<dbReference type="Pfam" id="PF13924">
    <property type="entry name" value="Lipocalin_5"/>
    <property type="match status" value="1"/>
</dbReference>
<dbReference type="RefSeq" id="WP_099017651.1">
    <property type="nucleotide sequence ID" value="NZ_NIHB01000001.1"/>
</dbReference>
<sequence>MKNMILLLVMLTGCHKNAVKTTPKNPVLGAWQVVSIEWKSNERTAAIEQAQAGMFIFNEQHYALMWSPKKTPRTAFVDLSDPTDEEILAGFKSIVFNAGSYQINNQQLVATAKVAKVPGFEGGQLFYRFRFENQQLILTLYDETYPDGSKPDWSGKWQTKFILEPATL</sequence>
<proteinExistence type="predicted"/>
<gene>
    <name evidence="2" type="ORF">C8D91_0597</name>
</gene>
<evidence type="ECO:0000259" key="1">
    <source>
        <dbReference type="Pfam" id="PF13924"/>
    </source>
</evidence>
<reference evidence="2 3" key="1">
    <citation type="submission" date="2019-03" db="EMBL/GenBank/DDBJ databases">
        <title>Genomic Encyclopedia of Type Strains, Phase IV (KMG-IV): sequencing the most valuable type-strain genomes for metagenomic binning, comparative biology and taxonomic classification.</title>
        <authorList>
            <person name="Goeker M."/>
        </authorList>
    </citation>
    <scope>NUCLEOTIDE SEQUENCE [LARGE SCALE GENOMIC DNA]</scope>
    <source>
        <strain evidence="2 3">DSM 25488</strain>
    </source>
</reference>
<dbReference type="InterPro" id="IPR024311">
    <property type="entry name" value="Lipocalin-like"/>
</dbReference>
<dbReference type="OrthoDB" id="1374157at2"/>
<organism evidence="2 3">
    <name type="scientific">Marinicella litoralis</name>
    <dbReference type="NCBI Taxonomy" id="644220"/>
    <lineage>
        <taxon>Bacteria</taxon>
        <taxon>Pseudomonadati</taxon>
        <taxon>Pseudomonadota</taxon>
        <taxon>Gammaproteobacteria</taxon>
        <taxon>Lysobacterales</taxon>
        <taxon>Marinicellaceae</taxon>
        <taxon>Marinicella</taxon>
    </lineage>
</organism>
<dbReference type="EMBL" id="SNZB01000001">
    <property type="protein sequence ID" value="TDR23732.1"/>
    <property type="molecule type" value="Genomic_DNA"/>
</dbReference>
<protein>
    <submittedName>
        <fullName evidence="2">Lipocalin-like protein</fullName>
    </submittedName>
</protein>
<keyword evidence="3" id="KW-1185">Reference proteome</keyword>
<evidence type="ECO:0000313" key="2">
    <source>
        <dbReference type="EMBL" id="TDR23732.1"/>
    </source>
</evidence>
<comment type="caution">
    <text evidence="2">The sequence shown here is derived from an EMBL/GenBank/DDBJ whole genome shotgun (WGS) entry which is preliminary data.</text>
</comment>
<accession>A0A4R6XUP8</accession>
<dbReference type="Proteomes" id="UP000295724">
    <property type="component" value="Unassembled WGS sequence"/>
</dbReference>
<name>A0A4R6XUP8_9GAMM</name>
<feature type="domain" description="Lipocalin-like" evidence="1">
    <location>
        <begin position="29"/>
        <end position="144"/>
    </location>
</feature>
<evidence type="ECO:0000313" key="3">
    <source>
        <dbReference type="Proteomes" id="UP000295724"/>
    </source>
</evidence>